<organism evidence="2 3">
    <name type="scientific">Chrysophaeum taylorii</name>
    <dbReference type="NCBI Taxonomy" id="2483200"/>
    <lineage>
        <taxon>Eukaryota</taxon>
        <taxon>Sar</taxon>
        <taxon>Stramenopiles</taxon>
        <taxon>Ochrophyta</taxon>
        <taxon>Pelagophyceae</taxon>
        <taxon>Pelagomonadales</taxon>
        <taxon>Pelagomonadaceae</taxon>
        <taxon>Chrysophaeum</taxon>
    </lineage>
</organism>
<protein>
    <submittedName>
        <fullName evidence="2">Uncharacterized protein</fullName>
    </submittedName>
</protein>
<dbReference type="EMBL" id="JAQMWT010000005">
    <property type="protein sequence ID" value="KAJ8614549.1"/>
    <property type="molecule type" value="Genomic_DNA"/>
</dbReference>
<gene>
    <name evidence="2" type="ORF">CTAYLR_000865</name>
</gene>
<evidence type="ECO:0000313" key="3">
    <source>
        <dbReference type="Proteomes" id="UP001230188"/>
    </source>
</evidence>
<accession>A0AAD7XSA3</accession>
<sequence>MLSEFGQLEVHPLHGLSNRILAIVSVMLLGLELDSRVLVDWRLDDSKFINAPISSLLDVRRFAGGMQIAHRPSRRAASFTPNRCDAYYRQLLAGWHERLESPAPYSPDAAGLVLRAYSNGGGFAGKRPGLALDEYVRGSLPACNETDLIQSVAGGKRRPNLPDVAREGCSAFFRGFEGLRSCSRAASSSPRRALKMGLSLWSPITPLNGTCVFALLPPSQHVLNRVRWLPRKTLGIHVRHGDFDPRWPRASLAEWFSAVDETLKLNTLHHIFVASDDRHVYEAFADNYARRPKMLLPRYLADEYMPRGNKRVDRLRLWSKEGNIASLAEQLTLASADVILGSWGSTYSTLAAAWFDRPLVYVPRSHAADCDRATALRPCRWRGAATYPSNDHVYGAKCGVLVDYVERLRVKQHAGWDDELFEHAVALSRYAHGYRDNVTSRQLGRKSRRMKRFMRRERDRRQEKDTPPKSHRPAGGRHSLGR</sequence>
<evidence type="ECO:0000313" key="2">
    <source>
        <dbReference type="EMBL" id="KAJ8614549.1"/>
    </source>
</evidence>
<dbReference type="Gene3D" id="3.40.50.11350">
    <property type="match status" value="1"/>
</dbReference>
<feature type="region of interest" description="Disordered" evidence="1">
    <location>
        <begin position="439"/>
        <end position="482"/>
    </location>
</feature>
<reference evidence="2" key="1">
    <citation type="submission" date="2023-01" db="EMBL/GenBank/DDBJ databases">
        <title>Metagenome sequencing of chrysophaentin producing Chrysophaeum taylorii.</title>
        <authorList>
            <person name="Davison J."/>
            <person name="Bewley C."/>
        </authorList>
    </citation>
    <scope>NUCLEOTIDE SEQUENCE</scope>
    <source>
        <strain evidence="2">NIES-1699</strain>
    </source>
</reference>
<keyword evidence="3" id="KW-1185">Reference proteome</keyword>
<proteinExistence type="predicted"/>
<feature type="compositionally biased region" description="Basic residues" evidence="1">
    <location>
        <begin position="469"/>
        <end position="482"/>
    </location>
</feature>
<dbReference type="Proteomes" id="UP001230188">
    <property type="component" value="Unassembled WGS sequence"/>
</dbReference>
<feature type="compositionally biased region" description="Basic and acidic residues" evidence="1">
    <location>
        <begin position="456"/>
        <end position="468"/>
    </location>
</feature>
<dbReference type="AlphaFoldDB" id="A0AAD7XSA3"/>
<evidence type="ECO:0000256" key="1">
    <source>
        <dbReference type="SAM" id="MobiDB-lite"/>
    </source>
</evidence>
<name>A0AAD7XSA3_9STRA</name>
<comment type="caution">
    <text evidence="2">The sequence shown here is derived from an EMBL/GenBank/DDBJ whole genome shotgun (WGS) entry which is preliminary data.</text>
</comment>
<feature type="compositionally biased region" description="Basic residues" evidence="1">
    <location>
        <begin position="443"/>
        <end position="455"/>
    </location>
</feature>